<gene>
    <name evidence="1" type="ORF">Pyn_37841</name>
</gene>
<proteinExistence type="predicted"/>
<dbReference type="Proteomes" id="UP000250321">
    <property type="component" value="Unassembled WGS sequence"/>
</dbReference>
<name>A0A314UZA7_PRUYE</name>
<protein>
    <submittedName>
        <fullName evidence="1">Uncharacterized protein</fullName>
    </submittedName>
</protein>
<sequence length="104" mass="11763">MEENENGEVKTWSTAAKERLRQQNEGYGSRSMLGSFLGVPPGCLRPYFPVSLALLYTMRAHLPTRVHSGIKVVRPTLRLRGGPACSPASRWSRMCRVVGFWEKR</sequence>
<dbReference type="EMBL" id="PJQY01002772">
    <property type="protein sequence ID" value="PQM42771.1"/>
    <property type="molecule type" value="Genomic_DNA"/>
</dbReference>
<keyword evidence="2" id="KW-1185">Reference proteome</keyword>
<evidence type="ECO:0000313" key="1">
    <source>
        <dbReference type="EMBL" id="PQM42771.1"/>
    </source>
</evidence>
<reference evidence="1 2" key="1">
    <citation type="submission" date="2018-02" db="EMBL/GenBank/DDBJ databases">
        <title>Draft genome of wild Prunus yedoensis var. nudiflora.</title>
        <authorList>
            <person name="Baek S."/>
            <person name="Kim J.-H."/>
            <person name="Choi K."/>
            <person name="Kim G.-B."/>
            <person name="Cho A."/>
            <person name="Jang H."/>
            <person name="Shin C.-H."/>
            <person name="Yu H.-J."/>
            <person name="Mun J.-H."/>
        </authorList>
    </citation>
    <scope>NUCLEOTIDE SEQUENCE [LARGE SCALE GENOMIC DNA]</scope>
    <source>
        <strain evidence="2">cv. Jeju island</strain>
        <tissue evidence="1">Leaf</tissue>
    </source>
</reference>
<organism evidence="1 2">
    <name type="scientific">Prunus yedoensis var. nudiflora</name>
    <dbReference type="NCBI Taxonomy" id="2094558"/>
    <lineage>
        <taxon>Eukaryota</taxon>
        <taxon>Viridiplantae</taxon>
        <taxon>Streptophyta</taxon>
        <taxon>Embryophyta</taxon>
        <taxon>Tracheophyta</taxon>
        <taxon>Spermatophyta</taxon>
        <taxon>Magnoliopsida</taxon>
        <taxon>eudicotyledons</taxon>
        <taxon>Gunneridae</taxon>
        <taxon>Pentapetalae</taxon>
        <taxon>rosids</taxon>
        <taxon>fabids</taxon>
        <taxon>Rosales</taxon>
        <taxon>Rosaceae</taxon>
        <taxon>Amygdaloideae</taxon>
        <taxon>Amygdaleae</taxon>
        <taxon>Prunus</taxon>
    </lineage>
</organism>
<accession>A0A314UZA7</accession>
<comment type="caution">
    <text evidence="1">The sequence shown here is derived from an EMBL/GenBank/DDBJ whole genome shotgun (WGS) entry which is preliminary data.</text>
</comment>
<evidence type="ECO:0000313" key="2">
    <source>
        <dbReference type="Proteomes" id="UP000250321"/>
    </source>
</evidence>
<dbReference type="AlphaFoldDB" id="A0A314UZA7"/>